<sequence length="191" mass="19133">MSVSTARVRTSAVAVAMAGTLLVLPACSSNKTSNNVSGAGVAATASATSSADRVKLAKTKFVLNAGLAAGATYQWIYKPFKAGTFKSGAKGRTTALIKGALAAGFTYNRAKAALTDAKGDPTLSKATTALSSAVDSLKNLPSKIKNGSATDADFNQLTNVTNSIKSAGAANGAPVTDQIPSAGQLTQMVTS</sequence>
<organism evidence="2 3">
    <name type="scientific">Streptacidiphilus jiangxiensis</name>
    <dbReference type="NCBI Taxonomy" id="235985"/>
    <lineage>
        <taxon>Bacteria</taxon>
        <taxon>Bacillati</taxon>
        <taxon>Actinomycetota</taxon>
        <taxon>Actinomycetes</taxon>
        <taxon>Kitasatosporales</taxon>
        <taxon>Streptomycetaceae</taxon>
        <taxon>Streptacidiphilus</taxon>
    </lineage>
</organism>
<protein>
    <submittedName>
        <fullName evidence="2">Uncharacterized protein</fullName>
    </submittedName>
</protein>
<dbReference type="EMBL" id="FOAZ01000018">
    <property type="protein sequence ID" value="SEM09077.1"/>
    <property type="molecule type" value="Genomic_DNA"/>
</dbReference>
<evidence type="ECO:0000313" key="2">
    <source>
        <dbReference type="EMBL" id="SEM09077.1"/>
    </source>
</evidence>
<keyword evidence="1" id="KW-0732">Signal</keyword>
<dbReference type="Proteomes" id="UP000183015">
    <property type="component" value="Unassembled WGS sequence"/>
</dbReference>
<name>A0A1H7VJS6_STRJI</name>
<evidence type="ECO:0000313" key="3">
    <source>
        <dbReference type="Proteomes" id="UP000183015"/>
    </source>
</evidence>
<evidence type="ECO:0000256" key="1">
    <source>
        <dbReference type="SAM" id="SignalP"/>
    </source>
</evidence>
<feature type="chain" id="PRO_5038401770" evidence="1">
    <location>
        <begin position="29"/>
        <end position="191"/>
    </location>
</feature>
<feature type="signal peptide" evidence="1">
    <location>
        <begin position="1"/>
        <end position="28"/>
    </location>
</feature>
<gene>
    <name evidence="2" type="ORF">SAMN05414137_11866</name>
</gene>
<dbReference type="STRING" id="235985.SAMN05414137_11866"/>
<accession>A0A1H7VJS6</accession>
<dbReference type="eggNOG" id="ENOG5033CKY">
    <property type="taxonomic scope" value="Bacteria"/>
</dbReference>
<reference evidence="3" key="1">
    <citation type="submission" date="2016-10" db="EMBL/GenBank/DDBJ databases">
        <authorList>
            <person name="Varghese N."/>
        </authorList>
    </citation>
    <scope>NUCLEOTIDE SEQUENCE [LARGE SCALE GENOMIC DNA]</scope>
    <source>
        <strain evidence="3">DSM 45096 / BCRC 16803 / CGMCC 4.1857 / CIP 109030 / JCM 12277 / KCTC 19219 / NBRC 100920 / 33214</strain>
    </source>
</reference>
<keyword evidence="3" id="KW-1185">Reference proteome</keyword>
<dbReference type="AlphaFoldDB" id="A0A1H7VJS6"/>
<proteinExistence type="predicted"/>
<dbReference type="RefSeq" id="WP_236655964.1">
    <property type="nucleotide sequence ID" value="NZ_BBPN01000010.1"/>
</dbReference>